<dbReference type="InterPro" id="IPR002508">
    <property type="entry name" value="MurNAc-LAA_cat"/>
</dbReference>
<dbReference type="Pfam" id="PF01520">
    <property type="entry name" value="Amidase_3"/>
    <property type="match status" value="1"/>
</dbReference>
<comment type="caution">
    <text evidence="5">The sequence shown here is derived from an EMBL/GenBank/DDBJ whole genome shotgun (WGS) entry which is preliminary data.</text>
</comment>
<dbReference type="GO" id="GO:0030288">
    <property type="term" value="C:outer membrane-bounded periplasmic space"/>
    <property type="evidence" value="ECO:0007669"/>
    <property type="project" value="TreeGrafter"/>
</dbReference>
<evidence type="ECO:0000313" key="6">
    <source>
        <dbReference type="Proteomes" id="UP000603141"/>
    </source>
</evidence>
<dbReference type="EC" id="3.5.1.28" evidence="2"/>
<dbReference type="GO" id="GO:0008745">
    <property type="term" value="F:N-acetylmuramoyl-L-alanine amidase activity"/>
    <property type="evidence" value="ECO:0007669"/>
    <property type="project" value="UniProtKB-EC"/>
</dbReference>
<dbReference type="SMART" id="SM00646">
    <property type="entry name" value="Ami_3"/>
    <property type="match status" value="1"/>
</dbReference>
<evidence type="ECO:0000256" key="3">
    <source>
        <dbReference type="ARBA" id="ARBA00022801"/>
    </source>
</evidence>
<gene>
    <name evidence="5" type="ORF">JIN85_16175</name>
</gene>
<dbReference type="CDD" id="cd02696">
    <property type="entry name" value="MurNAc-LAA"/>
    <property type="match status" value="1"/>
</dbReference>
<name>A0A934VVV0_9BACT</name>
<dbReference type="AlphaFoldDB" id="A0A934VVV0"/>
<evidence type="ECO:0000256" key="1">
    <source>
        <dbReference type="ARBA" id="ARBA00001561"/>
    </source>
</evidence>
<dbReference type="RefSeq" id="WP_200272652.1">
    <property type="nucleotide sequence ID" value="NZ_JAENIJ010000031.1"/>
</dbReference>
<dbReference type="InterPro" id="IPR050695">
    <property type="entry name" value="N-acetylmuramoyl_amidase_3"/>
</dbReference>
<keyword evidence="3" id="KW-0378">Hydrolase</keyword>
<dbReference type="PANTHER" id="PTHR30404">
    <property type="entry name" value="N-ACETYLMURAMOYL-L-ALANINE AMIDASE"/>
    <property type="match status" value="1"/>
</dbReference>
<comment type="catalytic activity">
    <reaction evidence="1">
        <text>Hydrolyzes the link between N-acetylmuramoyl residues and L-amino acid residues in certain cell-wall glycopeptides.</text>
        <dbReference type="EC" id="3.5.1.28"/>
    </reaction>
</comment>
<dbReference type="Gene3D" id="3.40.630.40">
    <property type="entry name" value="Zn-dependent exopeptidases"/>
    <property type="match status" value="1"/>
</dbReference>
<dbReference type="EMBL" id="JAENIJ010000031">
    <property type="protein sequence ID" value="MBK1883957.1"/>
    <property type="molecule type" value="Genomic_DNA"/>
</dbReference>
<evidence type="ECO:0000313" key="5">
    <source>
        <dbReference type="EMBL" id="MBK1883957.1"/>
    </source>
</evidence>
<keyword evidence="6" id="KW-1185">Reference proteome</keyword>
<accession>A0A934VVV0</accession>
<reference evidence="5" key="1">
    <citation type="submission" date="2021-01" db="EMBL/GenBank/DDBJ databases">
        <title>Modified the classification status of verrucomicrobia.</title>
        <authorList>
            <person name="Feng X."/>
        </authorList>
    </citation>
    <scope>NUCLEOTIDE SEQUENCE</scope>
    <source>
        <strain evidence="5">KCTC 22041</strain>
    </source>
</reference>
<evidence type="ECO:0000256" key="2">
    <source>
        <dbReference type="ARBA" id="ARBA00011901"/>
    </source>
</evidence>
<organism evidence="5 6">
    <name type="scientific">Luteolibacter pohnpeiensis</name>
    <dbReference type="NCBI Taxonomy" id="454153"/>
    <lineage>
        <taxon>Bacteria</taxon>
        <taxon>Pseudomonadati</taxon>
        <taxon>Verrucomicrobiota</taxon>
        <taxon>Verrucomicrobiia</taxon>
        <taxon>Verrucomicrobiales</taxon>
        <taxon>Verrucomicrobiaceae</taxon>
        <taxon>Luteolibacter</taxon>
    </lineage>
</organism>
<protein>
    <recommendedName>
        <fullName evidence="2">N-acetylmuramoyl-L-alanine amidase</fullName>
        <ecNumber evidence="2">3.5.1.28</ecNumber>
    </recommendedName>
</protein>
<proteinExistence type="predicted"/>
<dbReference type="GO" id="GO:0009253">
    <property type="term" value="P:peptidoglycan catabolic process"/>
    <property type="evidence" value="ECO:0007669"/>
    <property type="project" value="InterPro"/>
</dbReference>
<sequence>MTYAFADTSRFSFFRWVSLVCLIVVLLSGHAFANRFSTVVIDAGHGGSDKGSLWGGVRESRLNLAVAKELQTLLKKRGIRTVMTRTSDTYISLPRRAQIGNAQRNAVFVSIHFNASRVTSVRGVETYYWGSSGKILANAIQRRLAPRLSTKNRGIQKKGYHVIIDSRHTSVLVECGFISNARERSRASTSSYQKTAAKAIYDGLMAWRAL</sequence>
<dbReference type="PANTHER" id="PTHR30404:SF0">
    <property type="entry name" value="N-ACETYLMURAMOYL-L-ALANINE AMIDASE AMIC"/>
    <property type="match status" value="1"/>
</dbReference>
<evidence type="ECO:0000259" key="4">
    <source>
        <dbReference type="SMART" id="SM00646"/>
    </source>
</evidence>
<feature type="domain" description="MurNAc-LAA" evidence="4">
    <location>
        <begin position="97"/>
        <end position="205"/>
    </location>
</feature>
<dbReference type="SUPFAM" id="SSF53187">
    <property type="entry name" value="Zn-dependent exopeptidases"/>
    <property type="match status" value="1"/>
</dbReference>
<dbReference type="Proteomes" id="UP000603141">
    <property type="component" value="Unassembled WGS sequence"/>
</dbReference>